<proteinExistence type="predicted"/>
<gene>
    <name evidence="3" type="ORF">MNOR_LOCUS30144</name>
</gene>
<comment type="caution">
    <text evidence="3">The sequence shown here is derived from an EMBL/GenBank/DDBJ whole genome shotgun (WGS) entry which is preliminary data.</text>
</comment>
<evidence type="ECO:0000313" key="4">
    <source>
        <dbReference type="Proteomes" id="UP001497623"/>
    </source>
</evidence>
<dbReference type="Proteomes" id="UP001497623">
    <property type="component" value="Unassembled WGS sequence"/>
</dbReference>
<feature type="signal peptide" evidence="2">
    <location>
        <begin position="1"/>
        <end position="17"/>
    </location>
</feature>
<keyword evidence="4" id="KW-1185">Reference proteome</keyword>
<feature type="region of interest" description="Disordered" evidence="1">
    <location>
        <begin position="65"/>
        <end position="118"/>
    </location>
</feature>
<evidence type="ECO:0000256" key="2">
    <source>
        <dbReference type="SAM" id="SignalP"/>
    </source>
</evidence>
<accession>A0AAV2RW34</accession>
<keyword evidence="2" id="KW-0732">Signal</keyword>
<evidence type="ECO:0000256" key="1">
    <source>
        <dbReference type="SAM" id="MobiDB-lite"/>
    </source>
</evidence>
<dbReference type="AlphaFoldDB" id="A0AAV2RW34"/>
<feature type="compositionally biased region" description="Low complexity" evidence="1">
    <location>
        <begin position="79"/>
        <end position="92"/>
    </location>
</feature>
<sequence length="157" mass="17461">MRVSLLVVVSLVGVATCQQVAFRDSMLGSMLSGSVAGARNTASGMMGMVSTIGKGMRKVLTPVGFGSRRQNTFRGGQSGPNSSSGPNRPGNPRQRRPQRQQFRPQRQQRPQQQASLQQFDDDQLQRLSGDEILDFASSGSPRFRNRFRQRQKQNFIF</sequence>
<evidence type="ECO:0000313" key="3">
    <source>
        <dbReference type="EMBL" id="CAL4147898.1"/>
    </source>
</evidence>
<organism evidence="3 4">
    <name type="scientific">Meganyctiphanes norvegica</name>
    <name type="common">Northern krill</name>
    <name type="synonym">Thysanopoda norvegica</name>
    <dbReference type="NCBI Taxonomy" id="48144"/>
    <lineage>
        <taxon>Eukaryota</taxon>
        <taxon>Metazoa</taxon>
        <taxon>Ecdysozoa</taxon>
        <taxon>Arthropoda</taxon>
        <taxon>Crustacea</taxon>
        <taxon>Multicrustacea</taxon>
        <taxon>Malacostraca</taxon>
        <taxon>Eumalacostraca</taxon>
        <taxon>Eucarida</taxon>
        <taxon>Euphausiacea</taxon>
        <taxon>Euphausiidae</taxon>
        <taxon>Meganyctiphanes</taxon>
    </lineage>
</organism>
<name>A0AAV2RW34_MEGNR</name>
<dbReference type="EMBL" id="CAXKWB010036298">
    <property type="protein sequence ID" value="CAL4147898.1"/>
    <property type="molecule type" value="Genomic_DNA"/>
</dbReference>
<feature type="compositionally biased region" description="Low complexity" evidence="1">
    <location>
        <begin position="99"/>
        <end position="118"/>
    </location>
</feature>
<protein>
    <submittedName>
        <fullName evidence="3">Uncharacterized protein</fullName>
    </submittedName>
</protein>
<reference evidence="3 4" key="1">
    <citation type="submission" date="2024-05" db="EMBL/GenBank/DDBJ databases">
        <authorList>
            <person name="Wallberg A."/>
        </authorList>
    </citation>
    <scope>NUCLEOTIDE SEQUENCE [LARGE SCALE GENOMIC DNA]</scope>
</reference>
<feature type="chain" id="PRO_5043573269" evidence="2">
    <location>
        <begin position="18"/>
        <end position="157"/>
    </location>
</feature>